<dbReference type="GeneID" id="37046350"/>
<feature type="region of interest" description="Disordered" evidence="1">
    <location>
        <begin position="27"/>
        <end position="59"/>
    </location>
</feature>
<evidence type="ECO:0000313" key="2">
    <source>
        <dbReference type="EMBL" id="PWN90469.1"/>
    </source>
</evidence>
<reference evidence="2 3" key="1">
    <citation type="journal article" date="2018" name="Mol. Biol. Evol.">
        <title>Broad Genomic Sampling Reveals a Smut Pathogenic Ancestry of the Fungal Clade Ustilaginomycotina.</title>
        <authorList>
            <person name="Kijpornyongpan T."/>
            <person name="Mondo S.J."/>
            <person name="Barry K."/>
            <person name="Sandor L."/>
            <person name="Lee J."/>
            <person name="Lipzen A."/>
            <person name="Pangilinan J."/>
            <person name="LaButti K."/>
            <person name="Hainaut M."/>
            <person name="Henrissat B."/>
            <person name="Grigoriev I.V."/>
            <person name="Spatafora J.W."/>
            <person name="Aime M.C."/>
        </authorList>
    </citation>
    <scope>NUCLEOTIDE SEQUENCE [LARGE SCALE GENOMIC DNA]</scope>
    <source>
        <strain evidence="2 3">MCA 4198</strain>
    </source>
</reference>
<dbReference type="OrthoDB" id="3366916at2759"/>
<feature type="compositionally biased region" description="Basic and acidic residues" evidence="1">
    <location>
        <begin position="648"/>
        <end position="678"/>
    </location>
</feature>
<feature type="compositionally biased region" description="Pro residues" evidence="1">
    <location>
        <begin position="49"/>
        <end position="58"/>
    </location>
</feature>
<protein>
    <submittedName>
        <fullName evidence="2">Uncharacterized protein</fullName>
    </submittedName>
</protein>
<feature type="region of interest" description="Disordered" evidence="1">
    <location>
        <begin position="616"/>
        <end position="678"/>
    </location>
</feature>
<organism evidence="2 3">
    <name type="scientific">Acaromyces ingoldii</name>
    <dbReference type="NCBI Taxonomy" id="215250"/>
    <lineage>
        <taxon>Eukaryota</taxon>
        <taxon>Fungi</taxon>
        <taxon>Dikarya</taxon>
        <taxon>Basidiomycota</taxon>
        <taxon>Ustilaginomycotina</taxon>
        <taxon>Exobasidiomycetes</taxon>
        <taxon>Exobasidiales</taxon>
        <taxon>Cryptobasidiaceae</taxon>
        <taxon>Acaromyces</taxon>
    </lineage>
</organism>
<evidence type="ECO:0000313" key="3">
    <source>
        <dbReference type="Proteomes" id="UP000245768"/>
    </source>
</evidence>
<dbReference type="AlphaFoldDB" id="A0A316YMI8"/>
<feature type="region of interest" description="Disordered" evidence="1">
    <location>
        <begin position="199"/>
        <end position="338"/>
    </location>
</feature>
<proteinExistence type="predicted"/>
<feature type="compositionally biased region" description="Low complexity" evidence="1">
    <location>
        <begin position="34"/>
        <end position="48"/>
    </location>
</feature>
<evidence type="ECO:0000256" key="1">
    <source>
        <dbReference type="SAM" id="MobiDB-lite"/>
    </source>
</evidence>
<name>A0A316YMI8_9BASI</name>
<dbReference type="STRING" id="215250.A0A316YMI8"/>
<feature type="compositionally biased region" description="Basic and acidic residues" evidence="1">
    <location>
        <begin position="202"/>
        <end position="212"/>
    </location>
</feature>
<dbReference type="InParanoid" id="A0A316YMI8"/>
<feature type="compositionally biased region" description="Low complexity" evidence="1">
    <location>
        <begin position="300"/>
        <end position="314"/>
    </location>
</feature>
<gene>
    <name evidence="2" type="ORF">FA10DRAFT_294099</name>
</gene>
<dbReference type="RefSeq" id="XP_025377667.1">
    <property type="nucleotide sequence ID" value="XM_025524434.1"/>
</dbReference>
<dbReference type="EMBL" id="KZ819636">
    <property type="protein sequence ID" value="PWN90469.1"/>
    <property type="molecule type" value="Genomic_DNA"/>
</dbReference>
<feature type="compositionally biased region" description="Basic and acidic residues" evidence="1">
    <location>
        <begin position="247"/>
        <end position="261"/>
    </location>
</feature>
<sequence>MAALIEAESTMEDLERSECGIVEIATTLPDGIGPSKSSFSSNSSRSPLTPSPLPPPPTAKIYPEGHMQLTEMGTADDGIVFDAGEVAAKNHGSLHVEAAPEHCLSDSPTEVVPTMMEPTAVKENFSIAPSSTRATIPTSEEVSTEVFEPALSQPFTRETPPAPANDVKLVPSVGAELMQAGNAQHYRTVITDDVDSIQGSVDEGRARPERPPRPQRPKSRRTLWTMLRSSSSTSDIKVSAQADGEQSEEKPDRQAKGKERALPPLGPPPTAITQNRGAHRRATTHDENMLHCVMKGAEETQSSAHQAATAATTDGPPPPTPSTKPNRQSVPPPPRRKASMWDIALSAATRLSSSSSASQQQKDESISYLVGDEGKLASEALRFAHARHVLRTEKDVEVVRCLALDLDEGWREKLKEVSEMRQRLSTSQQKHHDVLDENKQLRVQIGQLSESLVTKEVDFETLQRHTLDSARTERDEIVQKHREEMEATTEEKRQLERMWGLERALNSQLRVVLGRLLEERHWKEQHLRKQDPSSECKDSQSSACSVEGDLSATTIQAAQQQHAPAAEGKANAYPDDEDELVKREAKGWINQLNSIPLPPDYLEALQLPVAFLSPNHNEGAGGEKEETARSLANGASLPSLTFGQIRQRLKEEKSEADRSYFESVSQEKEGEGKDETTC</sequence>
<feature type="compositionally biased region" description="Polar residues" evidence="1">
    <location>
        <begin position="227"/>
        <end position="236"/>
    </location>
</feature>
<accession>A0A316YMI8</accession>
<dbReference type="Proteomes" id="UP000245768">
    <property type="component" value="Unassembled WGS sequence"/>
</dbReference>
<keyword evidence="3" id="KW-1185">Reference proteome</keyword>